<dbReference type="SUPFAM" id="SSF47413">
    <property type="entry name" value="lambda repressor-like DNA-binding domains"/>
    <property type="match status" value="1"/>
</dbReference>
<dbReference type="InterPro" id="IPR001387">
    <property type="entry name" value="Cro/C1-type_HTH"/>
</dbReference>
<dbReference type="OrthoDB" id="9814751at2"/>
<dbReference type="EMBL" id="JXQV01000006">
    <property type="protein sequence ID" value="KIQ03667.1"/>
    <property type="molecule type" value="Genomic_DNA"/>
</dbReference>
<evidence type="ECO:0000259" key="2">
    <source>
        <dbReference type="PROSITE" id="PS50943"/>
    </source>
</evidence>
<dbReference type="InterPro" id="IPR011051">
    <property type="entry name" value="RmlC_Cupin_sf"/>
</dbReference>
<name>A0A0D0JCP0_AGRTU</name>
<dbReference type="Proteomes" id="UP000035017">
    <property type="component" value="Unassembled WGS sequence"/>
</dbReference>
<dbReference type="GO" id="GO:0005829">
    <property type="term" value="C:cytosol"/>
    <property type="evidence" value="ECO:0007669"/>
    <property type="project" value="TreeGrafter"/>
</dbReference>
<dbReference type="CDD" id="cd00093">
    <property type="entry name" value="HTH_XRE"/>
    <property type="match status" value="1"/>
</dbReference>
<dbReference type="InterPro" id="IPR050807">
    <property type="entry name" value="TransReg_Diox_bact_type"/>
</dbReference>
<dbReference type="InterPro" id="IPR014710">
    <property type="entry name" value="RmlC-like_jellyroll"/>
</dbReference>
<dbReference type="InterPro" id="IPR013096">
    <property type="entry name" value="Cupin_2"/>
</dbReference>
<dbReference type="CDD" id="cd02209">
    <property type="entry name" value="cupin_XRE_C"/>
    <property type="match status" value="1"/>
</dbReference>
<feature type="domain" description="HTH cro/C1-type" evidence="2">
    <location>
        <begin position="9"/>
        <end position="63"/>
    </location>
</feature>
<proteinExistence type="predicted"/>
<gene>
    <name evidence="3" type="ORF">RU07_06515</name>
</gene>
<dbReference type="Gene3D" id="2.60.120.10">
    <property type="entry name" value="Jelly Rolls"/>
    <property type="match status" value="1"/>
</dbReference>
<dbReference type="PROSITE" id="PS50943">
    <property type="entry name" value="HTH_CROC1"/>
    <property type="match status" value="1"/>
</dbReference>
<evidence type="ECO:0000313" key="3">
    <source>
        <dbReference type="EMBL" id="KIQ03667.1"/>
    </source>
</evidence>
<dbReference type="SMART" id="SM00530">
    <property type="entry name" value="HTH_XRE"/>
    <property type="match status" value="1"/>
</dbReference>
<dbReference type="GO" id="GO:0003677">
    <property type="term" value="F:DNA binding"/>
    <property type="evidence" value="ECO:0007669"/>
    <property type="project" value="UniProtKB-KW"/>
</dbReference>
<evidence type="ECO:0000256" key="1">
    <source>
        <dbReference type="ARBA" id="ARBA00023125"/>
    </source>
</evidence>
<dbReference type="InterPro" id="IPR010982">
    <property type="entry name" value="Lambda_DNA-bd_dom_sf"/>
</dbReference>
<reference evidence="3 4" key="1">
    <citation type="submission" date="2014-12" db="EMBL/GenBank/DDBJ databases">
        <title>16Stimator: statistical estimation of ribosomal gene copy numbers from draft genome assemblies.</title>
        <authorList>
            <person name="Perisin M.A."/>
            <person name="Vetter M."/>
            <person name="Gilbert J.A."/>
            <person name="Bergelson J."/>
        </authorList>
    </citation>
    <scope>NUCLEOTIDE SEQUENCE [LARGE SCALE GENOMIC DNA]</scope>
    <source>
        <strain evidence="3 4">MEJ076</strain>
    </source>
</reference>
<dbReference type="Pfam" id="PF01381">
    <property type="entry name" value="HTH_3"/>
    <property type="match status" value="1"/>
</dbReference>
<dbReference type="PANTHER" id="PTHR46797">
    <property type="entry name" value="HTH-TYPE TRANSCRIPTIONAL REGULATOR"/>
    <property type="match status" value="1"/>
</dbReference>
<dbReference type="SUPFAM" id="SSF51182">
    <property type="entry name" value="RmlC-like cupins"/>
    <property type="match status" value="1"/>
</dbReference>
<dbReference type="PANTHER" id="PTHR46797:SF11">
    <property type="entry name" value="HTH-TYPE TRANSCRIPTIONAL REGULATOR PUUR"/>
    <property type="match status" value="1"/>
</dbReference>
<dbReference type="Pfam" id="PF07883">
    <property type="entry name" value="Cupin_2"/>
    <property type="match status" value="1"/>
</dbReference>
<comment type="caution">
    <text evidence="3">The sequence shown here is derived from an EMBL/GenBank/DDBJ whole genome shotgun (WGS) entry which is preliminary data.</text>
</comment>
<dbReference type="GO" id="GO:0003700">
    <property type="term" value="F:DNA-binding transcription factor activity"/>
    <property type="evidence" value="ECO:0007669"/>
    <property type="project" value="TreeGrafter"/>
</dbReference>
<keyword evidence="1" id="KW-0238">DNA-binding</keyword>
<dbReference type="AlphaFoldDB" id="A0A0D0JCP0"/>
<protein>
    <submittedName>
        <fullName evidence="3">Aldehyde dehydrogenase</fullName>
    </submittedName>
</protein>
<dbReference type="Gene3D" id="1.10.260.40">
    <property type="entry name" value="lambda repressor-like DNA-binding domains"/>
    <property type="match status" value="1"/>
</dbReference>
<evidence type="ECO:0000313" key="4">
    <source>
        <dbReference type="Proteomes" id="UP000035017"/>
    </source>
</evidence>
<accession>A0A0D0JCP0</accession>
<organism evidence="3 4">
    <name type="scientific">Agrobacterium tumefaciens</name>
    <dbReference type="NCBI Taxonomy" id="358"/>
    <lineage>
        <taxon>Bacteria</taxon>
        <taxon>Pseudomonadati</taxon>
        <taxon>Pseudomonadota</taxon>
        <taxon>Alphaproteobacteria</taxon>
        <taxon>Hyphomicrobiales</taxon>
        <taxon>Rhizobiaceae</taxon>
        <taxon>Rhizobium/Agrobacterium group</taxon>
        <taxon>Agrobacterium</taxon>
        <taxon>Agrobacterium tumefaciens complex</taxon>
    </lineage>
</organism>
<sequence length="182" mass="19868">MVVDIGNRLRHLRSLHKMSQRELAKRAGVTNSTISLIESNSTNPSVGALKRILDGIPIGLAEFFAFEPGKPSKAFYAAEELVEIGKGPISYRQIGDNLFGRSLQILKECYQPGAGTGRVPLVHEGEEGGIVLSGRLEVTIDDERRILGPGDAYYFESRRPHSFRCVGPVPCEVISACTPPSF</sequence>